<dbReference type="InterPro" id="IPR010445">
    <property type="entry name" value="LapA_dom"/>
</dbReference>
<keyword evidence="1" id="KW-1003">Cell membrane</keyword>
<name>A0A4Z0FBJ2_9GAMM</name>
<feature type="domain" description="Lipopolysaccharide assembly protein A" evidence="7">
    <location>
        <begin position="22"/>
        <end position="84"/>
    </location>
</feature>
<dbReference type="AlphaFoldDB" id="A0A4Z0FBJ2"/>
<dbReference type="EMBL" id="SRIO01000002">
    <property type="protein sequence ID" value="TFZ83866.1"/>
    <property type="molecule type" value="Genomic_DNA"/>
</dbReference>
<evidence type="ECO:0000256" key="3">
    <source>
        <dbReference type="ARBA" id="ARBA00022989"/>
    </source>
</evidence>
<comment type="caution">
    <text evidence="8">The sequence shown here is derived from an EMBL/GenBank/DDBJ whole genome shotgun (WGS) entry which is preliminary data.</text>
</comment>
<feature type="transmembrane region" description="Helical" evidence="5">
    <location>
        <begin position="40"/>
        <end position="64"/>
    </location>
</feature>
<evidence type="ECO:0000256" key="4">
    <source>
        <dbReference type="ARBA" id="ARBA00023136"/>
    </source>
</evidence>
<dbReference type="RefSeq" id="WP_135280793.1">
    <property type="nucleotide sequence ID" value="NZ_SRIO01000002.1"/>
</dbReference>
<keyword evidence="3 5" id="KW-1133">Transmembrane helix</keyword>
<evidence type="ECO:0000256" key="2">
    <source>
        <dbReference type="ARBA" id="ARBA00022692"/>
    </source>
</evidence>
<evidence type="ECO:0000256" key="6">
    <source>
        <dbReference type="SAM" id="SignalP"/>
    </source>
</evidence>
<keyword evidence="2 5" id="KW-0812">Transmembrane</keyword>
<reference evidence="8 9" key="1">
    <citation type="journal article" date="2019" name="ISME J.">
        <title>Candidatus Macondimonas diazotrophica, a novel gammaproteobacterial genus dominating crude-oil-contaminated coastal sediments.</title>
        <authorList>
            <person name="Karthikeyan S."/>
            <person name="Konstantinidis K."/>
        </authorList>
    </citation>
    <scope>NUCLEOTIDE SEQUENCE [LARGE SCALE GENOMIC DNA]</scope>
    <source>
        <strain evidence="8 9">KTK01</strain>
    </source>
</reference>
<evidence type="ECO:0000313" key="9">
    <source>
        <dbReference type="Proteomes" id="UP000297890"/>
    </source>
</evidence>
<evidence type="ECO:0000259" key="7">
    <source>
        <dbReference type="Pfam" id="PF06305"/>
    </source>
</evidence>
<evidence type="ECO:0000256" key="5">
    <source>
        <dbReference type="SAM" id="Phobius"/>
    </source>
</evidence>
<protein>
    <submittedName>
        <fullName evidence="8">LapA family protein</fullName>
    </submittedName>
</protein>
<gene>
    <name evidence="8" type="ORF">E4680_02525</name>
</gene>
<dbReference type="Proteomes" id="UP000297890">
    <property type="component" value="Unassembled WGS sequence"/>
</dbReference>
<accession>A0A4Z0FBJ2</accession>
<dbReference type="OrthoDB" id="5653616at2"/>
<sequence length="96" mass="10665">MRLLALLISLALLAAFAVLAWQNAAPVEITYPGGTLTVPLAVFAASVLILGWLFGVVSMMLPWLRERLRARKIERRCRIAEQEIANLREIPLKDGP</sequence>
<feature type="signal peptide" evidence="6">
    <location>
        <begin position="1"/>
        <end position="20"/>
    </location>
</feature>
<proteinExistence type="predicted"/>
<evidence type="ECO:0000256" key="1">
    <source>
        <dbReference type="ARBA" id="ARBA00022475"/>
    </source>
</evidence>
<keyword evidence="6" id="KW-0732">Signal</keyword>
<dbReference type="Pfam" id="PF06305">
    <property type="entry name" value="LapA_dom"/>
    <property type="match status" value="1"/>
</dbReference>
<keyword evidence="9" id="KW-1185">Reference proteome</keyword>
<keyword evidence="4 5" id="KW-0472">Membrane</keyword>
<feature type="chain" id="PRO_5021384860" evidence="6">
    <location>
        <begin position="21"/>
        <end position="96"/>
    </location>
</feature>
<evidence type="ECO:0000313" key="8">
    <source>
        <dbReference type="EMBL" id="TFZ83866.1"/>
    </source>
</evidence>
<organism evidence="8 9">
    <name type="scientific">Candidatus Macondimonas diazotrophica</name>
    <dbReference type="NCBI Taxonomy" id="2305248"/>
    <lineage>
        <taxon>Bacteria</taxon>
        <taxon>Pseudomonadati</taxon>
        <taxon>Pseudomonadota</taxon>
        <taxon>Gammaproteobacteria</taxon>
        <taxon>Chromatiales</taxon>
        <taxon>Ectothiorhodospiraceae</taxon>
        <taxon>Candidatus Macondimonas</taxon>
    </lineage>
</organism>
<dbReference type="GO" id="GO:0005886">
    <property type="term" value="C:plasma membrane"/>
    <property type="evidence" value="ECO:0007669"/>
    <property type="project" value="InterPro"/>
</dbReference>